<dbReference type="Pfam" id="PF01755">
    <property type="entry name" value="Glyco_transf_25"/>
    <property type="match status" value="1"/>
</dbReference>
<sequence length="237" mass="27670">MILYVLTFILIFVLLLVLYIIIYKSNKLNILNNNFENEIPVYLVSMEKDIERRNNLLKYVTPNEYSSVDGSKLLSIKTLKKENIIEKEDIKKGEIGCFLSHYNIFNKIKNYNDSYSIIIEDDVEFDIKKNINIIKDVVNNAPLDWEIIFIGHNYYEETEQKDNYKFNEYTFKKIKRVFGTQSYIINNKAISSKIQQLLPIKGPIDIILPSIFISYIIEPQLTNLSNFGGISNTQGIN</sequence>
<keyword evidence="1" id="KW-0472">Membrane</keyword>
<feature type="domain" description="Glycosyl transferase family 25" evidence="2">
    <location>
        <begin position="40"/>
        <end position="207"/>
    </location>
</feature>
<evidence type="ECO:0000259" key="2">
    <source>
        <dbReference type="Pfam" id="PF01755"/>
    </source>
</evidence>
<organism evidence="3">
    <name type="scientific">viral metagenome</name>
    <dbReference type="NCBI Taxonomy" id="1070528"/>
    <lineage>
        <taxon>unclassified sequences</taxon>
        <taxon>metagenomes</taxon>
        <taxon>organismal metagenomes</taxon>
    </lineage>
</organism>
<proteinExistence type="predicted"/>
<feature type="transmembrane region" description="Helical" evidence="1">
    <location>
        <begin position="6"/>
        <end position="23"/>
    </location>
</feature>
<dbReference type="AlphaFoldDB" id="A0A6C0AL49"/>
<accession>A0A6C0AL49</accession>
<keyword evidence="1" id="KW-1133">Transmembrane helix</keyword>
<dbReference type="CDD" id="cd06532">
    <property type="entry name" value="Glyco_transf_25"/>
    <property type="match status" value="1"/>
</dbReference>
<name>A0A6C0AL49_9ZZZZ</name>
<evidence type="ECO:0000313" key="3">
    <source>
        <dbReference type="EMBL" id="QHS80519.1"/>
    </source>
</evidence>
<reference evidence="3" key="1">
    <citation type="journal article" date="2020" name="Nature">
        <title>Giant virus diversity and host interactions through global metagenomics.</title>
        <authorList>
            <person name="Schulz F."/>
            <person name="Roux S."/>
            <person name="Paez-Espino D."/>
            <person name="Jungbluth S."/>
            <person name="Walsh D.A."/>
            <person name="Denef V.J."/>
            <person name="McMahon K.D."/>
            <person name="Konstantinidis K.T."/>
            <person name="Eloe-Fadrosh E.A."/>
            <person name="Kyrpides N.C."/>
            <person name="Woyke T."/>
        </authorList>
    </citation>
    <scope>NUCLEOTIDE SEQUENCE</scope>
    <source>
        <strain evidence="3">GVMAG-S-1091796-13</strain>
    </source>
</reference>
<evidence type="ECO:0000256" key="1">
    <source>
        <dbReference type="SAM" id="Phobius"/>
    </source>
</evidence>
<dbReference type="InterPro" id="IPR002654">
    <property type="entry name" value="Glyco_trans_25"/>
</dbReference>
<protein>
    <recommendedName>
        <fullName evidence="2">Glycosyl transferase family 25 domain-containing protein</fullName>
    </recommendedName>
</protein>
<keyword evidence="1" id="KW-0812">Transmembrane</keyword>
<dbReference type="EMBL" id="MN740714">
    <property type="protein sequence ID" value="QHS80519.1"/>
    <property type="molecule type" value="Genomic_DNA"/>
</dbReference>